<comment type="caution">
    <text evidence="1">The sequence shown here is derived from an EMBL/GenBank/DDBJ whole genome shotgun (WGS) entry which is preliminary data.</text>
</comment>
<gene>
    <name evidence="1" type="ORF">FRY74_10185</name>
</gene>
<sequence>MKTLNTLIIALFIFVGCNTPERESNETIELIKEDTLELTDNVNLRASKTEVLTPQDSFLMIFSSVSEMQKTADYSSLINENYGVYIISSNGAMPQIEKSYELNAAILTKKISNKAIVGELPKVVCEDFIYNKQGCFAQEINSLLDGQIWNYCDLNEKEKQAFIAVAETIKYTVIDTESYVYYFSIVDDIWALTFIDVRTPCEG</sequence>
<evidence type="ECO:0000313" key="1">
    <source>
        <dbReference type="EMBL" id="TXB64810.1"/>
    </source>
</evidence>
<dbReference type="EMBL" id="VOOS01000004">
    <property type="protein sequence ID" value="TXB64810.1"/>
    <property type="molecule type" value="Genomic_DNA"/>
</dbReference>
<dbReference type="RefSeq" id="WP_147101123.1">
    <property type="nucleotide sequence ID" value="NZ_VOOS01000004.1"/>
</dbReference>
<name>A0A5C6RT40_9FLAO</name>
<accession>A0A5C6RT40</accession>
<proteinExistence type="predicted"/>
<protein>
    <submittedName>
        <fullName evidence="1">Uncharacterized protein</fullName>
    </submittedName>
</protein>
<reference evidence="1 2" key="1">
    <citation type="submission" date="2019-08" db="EMBL/GenBank/DDBJ databases">
        <title>Genome of Vicingus serpentipes NCIMB 15042.</title>
        <authorList>
            <person name="Bowman J.P."/>
        </authorList>
    </citation>
    <scope>NUCLEOTIDE SEQUENCE [LARGE SCALE GENOMIC DNA]</scope>
    <source>
        <strain evidence="1 2">NCIMB 15042</strain>
    </source>
</reference>
<keyword evidence="2" id="KW-1185">Reference proteome</keyword>
<evidence type="ECO:0000313" key="2">
    <source>
        <dbReference type="Proteomes" id="UP000321721"/>
    </source>
</evidence>
<dbReference type="OrthoDB" id="1093155at2"/>
<dbReference type="PROSITE" id="PS51257">
    <property type="entry name" value="PROKAR_LIPOPROTEIN"/>
    <property type="match status" value="1"/>
</dbReference>
<dbReference type="Proteomes" id="UP000321721">
    <property type="component" value="Unassembled WGS sequence"/>
</dbReference>
<dbReference type="AlphaFoldDB" id="A0A5C6RT40"/>
<organism evidence="1 2">
    <name type="scientific">Vicingus serpentipes</name>
    <dbReference type="NCBI Taxonomy" id="1926625"/>
    <lineage>
        <taxon>Bacteria</taxon>
        <taxon>Pseudomonadati</taxon>
        <taxon>Bacteroidota</taxon>
        <taxon>Flavobacteriia</taxon>
        <taxon>Flavobacteriales</taxon>
        <taxon>Vicingaceae</taxon>
        <taxon>Vicingus</taxon>
    </lineage>
</organism>